<name>S8BZ00_9LAMI</name>
<dbReference type="PROSITE" id="PS50011">
    <property type="entry name" value="PROTEIN_KINASE_DOM"/>
    <property type="match status" value="1"/>
</dbReference>
<keyword evidence="5" id="KW-0677">Repeat</keyword>
<dbReference type="InterPro" id="IPR011009">
    <property type="entry name" value="Kinase-like_dom_sf"/>
</dbReference>
<evidence type="ECO:0000256" key="9">
    <source>
        <dbReference type="ARBA" id="ARBA00047899"/>
    </source>
</evidence>
<keyword evidence="6 11" id="KW-0547">Nucleotide-binding</keyword>
<comment type="caution">
    <text evidence="14">The sequence shown here is derived from an EMBL/GenBank/DDBJ whole genome shotgun (WGS) entry which is preliminary data.</text>
</comment>
<proteinExistence type="inferred from homology"/>
<evidence type="ECO:0000256" key="1">
    <source>
        <dbReference type="ARBA" id="ARBA00005354"/>
    </source>
</evidence>
<keyword evidence="3" id="KW-0723">Serine/threonine-protein kinase</keyword>
<dbReference type="SUPFAM" id="SSF56112">
    <property type="entry name" value="Protein kinase-like (PK-like)"/>
    <property type="match status" value="1"/>
</dbReference>
<feature type="domain" description="Protein kinase" evidence="13">
    <location>
        <begin position="113"/>
        <end position="195"/>
    </location>
</feature>
<evidence type="ECO:0000256" key="8">
    <source>
        <dbReference type="ARBA" id="ARBA00022840"/>
    </source>
</evidence>
<organism evidence="14 15">
    <name type="scientific">Genlisea aurea</name>
    <dbReference type="NCBI Taxonomy" id="192259"/>
    <lineage>
        <taxon>Eukaryota</taxon>
        <taxon>Viridiplantae</taxon>
        <taxon>Streptophyta</taxon>
        <taxon>Embryophyta</taxon>
        <taxon>Tracheophyta</taxon>
        <taxon>Spermatophyta</taxon>
        <taxon>Magnoliopsida</taxon>
        <taxon>eudicotyledons</taxon>
        <taxon>Gunneridae</taxon>
        <taxon>Pentapetalae</taxon>
        <taxon>asterids</taxon>
        <taxon>lamiids</taxon>
        <taxon>Lamiales</taxon>
        <taxon>Lentibulariaceae</taxon>
        <taxon>Genlisea</taxon>
    </lineage>
</organism>
<feature type="non-terminal residue" evidence="14">
    <location>
        <position position="1"/>
    </location>
</feature>
<keyword evidence="4" id="KW-0808">Transferase</keyword>
<evidence type="ECO:0000256" key="6">
    <source>
        <dbReference type="ARBA" id="ARBA00022741"/>
    </source>
</evidence>
<dbReference type="InterPro" id="IPR017441">
    <property type="entry name" value="Protein_kinase_ATP_BS"/>
</dbReference>
<evidence type="ECO:0000256" key="3">
    <source>
        <dbReference type="ARBA" id="ARBA00022527"/>
    </source>
</evidence>
<dbReference type="GO" id="GO:0005524">
    <property type="term" value="F:ATP binding"/>
    <property type="evidence" value="ECO:0007669"/>
    <property type="project" value="UniProtKB-UniRule"/>
</dbReference>
<evidence type="ECO:0000259" key="13">
    <source>
        <dbReference type="PROSITE" id="PS50011"/>
    </source>
</evidence>
<dbReference type="EC" id="2.7.11.1" evidence="2"/>
<evidence type="ECO:0000256" key="10">
    <source>
        <dbReference type="ARBA" id="ARBA00048679"/>
    </source>
</evidence>
<evidence type="ECO:0000256" key="5">
    <source>
        <dbReference type="ARBA" id="ARBA00022737"/>
    </source>
</evidence>
<dbReference type="PANTHER" id="PTHR24349">
    <property type="entry name" value="SERINE/THREONINE-PROTEIN KINASE"/>
    <property type="match status" value="1"/>
</dbReference>
<feature type="region of interest" description="Disordered" evidence="12">
    <location>
        <begin position="1"/>
        <end position="95"/>
    </location>
</feature>
<dbReference type="Pfam" id="PF00069">
    <property type="entry name" value="Pkinase"/>
    <property type="match status" value="1"/>
</dbReference>
<evidence type="ECO:0000313" key="15">
    <source>
        <dbReference type="Proteomes" id="UP000015453"/>
    </source>
</evidence>
<gene>
    <name evidence="14" type="ORF">M569_15001</name>
</gene>
<feature type="compositionally biased region" description="Basic and acidic residues" evidence="12">
    <location>
        <begin position="15"/>
        <end position="24"/>
    </location>
</feature>
<evidence type="ECO:0000256" key="12">
    <source>
        <dbReference type="SAM" id="MobiDB-lite"/>
    </source>
</evidence>
<keyword evidence="15" id="KW-1185">Reference proteome</keyword>
<dbReference type="InterPro" id="IPR000719">
    <property type="entry name" value="Prot_kinase_dom"/>
</dbReference>
<feature type="compositionally biased region" description="Basic residues" evidence="12">
    <location>
        <begin position="68"/>
        <end position="80"/>
    </location>
</feature>
<evidence type="ECO:0000313" key="14">
    <source>
        <dbReference type="EMBL" id="EPS59805.1"/>
    </source>
</evidence>
<keyword evidence="7" id="KW-0418">Kinase</keyword>
<protein>
    <recommendedName>
        <fullName evidence="2">non-specific serine/threonine protein kinase</fullName>
        <ecNumber evidence="2">2.7.11.1</ecNumber>
    </recommendedName>
</protein>
<dbReference type="PROSITE" id="PS00107">
    <property type="entry name" value="PROTEIN_KINASE_ATP"/>
    <property type="match status" value="1"/>
</dbReference>
<reference evidence="14 15" key="1">
    <citation type="journal article" date="2013" name="BMC Genomics">
        <title>The miniature genome of a carnivorous plant Genlisea aurea contains a low number of genes and short non-coding sequences.</title>
        <authorList>
            <person name="Leushkin E.V."/>
            <person name="Sutormin R.A."/>
            <person name="Nabieva E.R."/>
            <person name="Penin A.A."/>
            <person name="Kondrashov A.S."/>
            <person name="Logacheva M.D."/>
        </authorList>
    </citation>
    <scope>NUCLEOTIDE SEQUENCE [LARGE SCALE GENOMIC DNA]</scope>
</reference>
<dbReference type="Gene3D" id="3.30.200.20">
    <property type="entry name" value="Phosphorylase Kinase, domain 1"/>
    <property type="match status" value="1"/>
</dbReference>
<feature type="compositionally biased region" description="Low complexity" evidence="12">
    <location>
        <begin position="26"/>
        <end position="36"/>
    </location>
</feature>
<evidence type="ECO:0000256" key="4">
    <source>
        <dbReference type="ARBA" id="ARBA00022679"/>
    </source>
</evidence>
<comment type="catalytic activity">
    <reaction evidence="10">
        <text>L-seryl-[protein] + ATP = O-phospho-L-seryl-[protein] + ADP + H(+)</text>
        <dbReference type="Rhea" id="RHEA:17989"/>
        <dbReference type="Rhea" id="RHEA-COMP:9863"/>
        <dbReference type="Rhea" id="RHEA-COMP:11604"/>
        <dbReference type="ChEBI" id="CHEBI:15378"/>
        <dbReference type="ChEBI" id="CHEBI:29999"/>
        <dbReference type="ChEBI" id="CHEBI:30616"/>
        <dbReference type="ChEBI" id="CHEBI:83421"/>
        <dbReference type="ChEBI" id="CHEBI:456216"/>
        <dbReference type="EC" id="2.7.11.1"/>
    </reaction>
</comment>
<comment type="similarity">
    <text evidence="1">Belongs to the protein kinase superfamily. CAMK Ser/Thr protein kinase family. CaMK subfamily.</text>
</comment>
<dbReference type="EMBL" id="AUSU01008059">
    <property type="protein sequence ID" value="EPS59805.1"/>
    <property type="molecule type" value="Genomic_DNA"/>
</dbReference>
<keyword evidence="8 11" id="KW-0067">ATP-binding</keyword>
<dbReference type="AlphaFoldDB" id="S8BZ00"/>
<feature type="binding site" evidence="11">
    <location>
        <position position="145"/>
    </location>
    <ligand>
        <name>ATP</name>
        <dbReference type="ChEBI" id="CHEBI:30616"/>
    </ligand>
</feature>
<evidence type="ECO:0000256" key="11">
    <source>
        <dbReference type="PROSITE-ProRule" id="PRU10141"/>
    </source>
</evidence>
<comment type="catalytic activity">
    <reaction evidence="9">
        <text>L-threonyl-[protein] + ATP = O-phospho-L-threonyl-[protein] + ADP + H(+)</text>
        <dbReference type="Rhea" id="RHEA:46608"/>
        <dbReference type="Rhea" id="RHEA-COMP:11060"/>
        <dbReference type="Rhea" id="RHEA-COMP:11605"/>
        <dbReference type="ChEBI" id="CHEBI:15378"/>
        <dbReference type="ChEBI" id="CHEBI:30013"/>
        <dbReference type="ChEBI" id="CHEBI:30616"/>
        <dbReference type="ChEBI" id="CHEBI:61977"/>
        <dbReference type="ChEBI" id="CHEBI:456216"/>
        <dbReference type="EC" id="2.7.11.1"/>
    </reaction>
</comment>
<dbReference type="FunFam" id="3.30.200.20:FF:000101">
    <property type="entry name" value="CDPK-related kinase 1"/>
    <property type="match status" value="1"/>
</dbReference>
<accession>S8BZ00</accession>
<sequence>DSAHAPESSGNLGGEQRRNLDSVKKSPFFPFSTPSPARYFRSKKSPAPNGTPGRSIFKRPFPPPSPAKHIKAALARRHGSVKPNEAAGESKNQAEGANLDKRFGFAKNFYSRFDMGEEVGRGHFGYTCRAKFKKGDLKGQDVAVKLIPKSKMTTAVAIEDVRKEVKILKALTGHANLVQFHDSFEDNDNVYIVME</sequence>
<evidence type="ECO:0000256" key="2">
    <source>
        <dbReference type="ARBA" id="ARBA00012513"/>
    </source>
</evidence>
<dbReference type="OrthoDB" id="1929259at2759"/>
<evidence type="ECO:0000256" key="7">
    <source>
        <dbReference type="ARBA" id="ARBA00022777"/>
    </source>
</evidence>
<dbReference type="Proteomes" id="UP000015453">
    <property type="component" value="Unassembled WGS sequence"/>
</dbReference>
<dbReference type="GO" id="GO:0004674">
    <property type="term" value="F:protein serine/threonine kinase activity"/>
    <property type="evidence" value="ECO:0007669"/>
    <property type="project" value="UniProtKB-KW"/>
</dbReference>
<dbReference type="InterPro" id="IPR050205">
    <property type="entry name" value="CDPK_Ser/Thr_kinases"/>
</dbReference>